<reference evidence="2 3" key="1">
    <citation type="submission" date="2019-07" db="EMBL/GenBank/DDBJ databases">
        <title>De Novo Assembly of kiwifruit Actinidia rufa.</title>
        <authorList>
            <person name="Sugita-Konishi S."/>
            <person name="Sato K."/>
            <person name="Mori E."/>
            <person name="Abe Y."/>
            <person name="Kisaki G."/>
            <person name="Hamano K."/>
            <person name="Suezawa K."/>
            <person name="Otani M."/>
            <person name="Fukuda T."/>
            <person name="Manabe T."/>
            <person name="Gomi K."/>
            <person name="Tabuchi M."/>
            <person name="Akimitsu K."/>
            <person name="Kataoka I."/>
        </authorList>
    </citation>
    <scope>NUCLEOTIDE SEQUENCE [LARGE SCALE GENOMIC DNA]</scope>
    <source>
        <strain evidence="3">cv. Fuchu</strain>
    </source>
</reference>
<feature type="compositionally biased region" description="Basic and acidic residues" evidence="1">
    <location>
        <begin position="7"/>
        <end position="21"/>
    </location>
</feature>
<evidence type="ECO:0000313" key="2">
    <source>
        <dbReference type="EMBL" id="GFZ14590.1"/>
    </source>
</evidence>
<dbReference type="AlphaFoldDB" id="A0A7J0GUS6"/>
<gene>
    <name evidence="2" type="ORF">Acr_24g0007800</name>
</gene>
<accession>A0A7J0GUS6</accession>
<keyword evidence="3" id="KW-1185">Reference proteome</keyword>
<protein>
    <submittedName>
        <fullName evidence="2">Uncharacterized protein</fullName>
    </submittedName>
</protein>
<evidence type="ECO:0000313" key="3">
    <source>
        <dbReference type="Proteomes" id="UP000585474"/>
    </source>
</evidence>
<dbReference type="OrthoDB" id="1685975at2759"/>
<feature type="region of interest" description="Disordered" evidence="1">
    <location>
        <begin position="1"/>
        <end position="57"/>
    </location>
</feature>
<proteinExistence type="predicted"/>
<evidence type="ECO:0000256" key="1">
    <source>
        <dbReference type="SAM" id="MobiDB-lite"/>
    </source>
</evidence>
<comment type="caution">
    <text evidence="2">The sequence shown here is derived from an EMBL/GenBank/DDBJ whole genome shotgun (WGS) entry which is preliminary data.</text>
</comment>
<organism evidence="2 3">
    <name type="scientific">Actinidia rufa</name>
    <dbReference type="NCBI Taxonomy" id="165716"/>
    <lineage>
        <taxon>Eukaryota</taxon>
        <taxon>Viridiplantae</taxon>
        <taxon>Streptophyta</taxon>
        <taxon>Embryophyta</taxon>
        <taxon>Tracheophyta</taxon>
        <taxon>Spermatophyta</taxon>
        <taxon>Magnoliopsida</taxon>
        <taxon>eudicotyledons</taxon>
        <taxon>Gunneridae</taxon>
        <taxon>Pentapetalae</taxon>
        <taxon>asterids</taxon>
        <taxon>Ericales</taxon>
        <taxon>Actinidiaceae</taxon>
        <taxon>Actinidia</taxon>
    </lineage>
</organism>
<dbReference type="Proteomes" id="UP000585474">
    <property type="component" value="Unassembled WGS sequence"/>
</dbReference>
<sequence>MASRSMNDGRSRQSVQKEHPLMPRTLSKRGTKLLANAQRAAKSRSDKGQAPKGVSSVLMLQKRQKKDSYSNRYWELYNEIDECSEEIVAVIYKLGLTPGKNLWDDMTLNLLDDIRDLMMRVEMHAQLEDDVR</sequence>
<dbReference type="EMBL" id="BJWL01000024">
    <property type="protein sequence ID" value="GFZ14590.1"/>
    <property type="molecule type" value="Genomic_DNA"/>
</dbReference>
<name>A0A7J0GUS6_9ERIC</name>